<feature type="domain" description="Peptidase M20 dimerisation" evidence="2">
    <location>
        <begin position="199"/>
        <end position="253"/>
    </location>
</feature>
<dbReference type="PANTHER" id="PTHR11014">
    <property type="entry name" value="PEPTIDASE M20 FAMILY MEMBER"/>
    <property type="match status" value="1"/>
</dbReference>
<evidence type="ECO:0000313" key="3">
    <source>
        <dbReference type="EMBL" id="KVI12249.1"/>
    </source>
</evidence>
<name>A0A103YNB4_CYNCS</name>
<dbReference type="PIRSF" id="PIRSF005962">
    <property type="entry name" value="Pept_M20D_amidohydro"/>
    <property type="match status" value="1"/>
</dbReference>
<dbReference type="InterPro" id="IPR002933">
    <property type="entry name" value="Peptidase_M20"/>
</dbReference>
<dbReference type="GO" id="GO:0010179">
    <property type="term" value="F:IAA-Ala conjugate hydrolase activity"/>
    <property type="evidence" value="ECO:0007669"/>
    <property type="project" value="TreeGrafter"/>
</dbReference>
<dbReference type="GO" id="GO:0005783">
    <property type="term" value="C:endoplasmic reticulum"/>
    <property type="evidence" value="ECO:0007669"/>
    <property type="project" value="TreeGrafter"/>
</dbReference>
<dbReference type="Gene3D" id="3.30.70.360">
    <property type="match status" value="1"/>
</dbReference>
<dbReference type="STRING" id="59895.A0A103YNB4"/>
<dbReference type="Gramene" id="KVI12249">
    <property type="protein sequence ID" value="KVI12249"/>
    <property type="gene ID" value="Ccrd_009324"/>
</dbReference>
<keyword evidence="4" id="KW-1185">Reference proteome</keyword>
<feature type="binding site" evidence="1">
    <location>
        <position position="174"/>
    </location>
    <ligand>
        <name>Mn(2+)</name>
        <dbReference type="ChEBI" id="CHEBI:29035"/>
        <label>2</label>
    </ligand>
</feature>
<keyword evidence="1" id="KW-0464">Manganese</keyword>
<organism evidence="3 4">
    <name type="scientific">Cynara cardunculus var. scolymus</name>
    <name type="common">Globe artichoke</name>
    <name type="synonym">Cynara scolymus</name>
    <dbReference type="NCBI Taxonomy" id="59895"/>
    <lineage>
        <taxon>Eukaryota</taxon>
        <taxon>Viridiplantae</taxon>
        <taxon>Streptophyta</taxon>
        <taxon>Embryophyta</taxon>
        <taxon>Tracheophyta</taxon>
        <taxon>Spermatophyta</taxon>
        <taxon>Magnoliopsida</taxon>
        <taxon>eudicotyledons</taxon>
        <taxon>Gunneridae</taxon>
        <taxon>Pentapetalae</taxon>
        <taxon>asterids</taxon>
        <taxon>campanulids</taxon>
        <taxon>Asterales</taxon>
        <taxon>Asteraceae</taxon>
        <taxon>Carduoideae</taxon>
        <taxon>Cardueae</taxon>
        <taxon>Carduinae</taxon>
        <taxon>Cynara</taxon>
    </lineage>
</organism>
<dbReference type="InterPro" id="IPR036264">
    <property type="entry name" value="Bact_exopeptidase_dim_dom"/>
</dbReference>
<dbReference type="PANTHER" id="PTHR11014:SF119">
    <property type="entry name" value="IAA-AMINO ACID HYDROLASE ILR1-LIKE 1"/>
    <property type="match status" value="1"/>
</dbReference>
<dbReference type="Proteomes" id="UP000243975">
    <property type="component" value="Unassembled WGS sequence"/>
</dbReference>
<gene>
    <name evidence="3" type="ORF">Ccrd_009324</name>
</gene>
<feature type="binding site" evidence="1">
    <location>
        <position position="150"/>
    </location>
    <ligand>
        <name>Mn(2+)</name>
        <dbReference type="ChEBI" id="CHEBI:29035"/>
        <label>2</label>
    </ligand>
</feature>
<comment type="cofactor">
    <cofactor evidence="1">
        <name>Mn(2+)</name>
        <dbReference type="ChEBI" id="CHEBI:29035"/>
    </cofactor>
    <text evidence="1">The Mn(2+) ion enhances activity.</text>
</comment>
<evidence type="ECO:0000259" key="2">
    <source>
        <dbReference type="Pfam" id="PF07687"/>
    </source>
</evidence>
<dbReference type="EMBL" id="LEKV01000009">
    <property type="protein sequence ID" value="KVI12249.1"/>
    <property type="molecule type" value="Genomic_DNA"/>
</dbReference>
<feature type="binding site" evidence="1">
    <location>
        <position position="119"/>
    </location>
    <ligand>
        <name>Mn(2+)</name>
        <dbReference type="ChEBI" id="CHEBI:29035"/>
        <label>2</label>
    </ligand>
</feature>
<evidence type="ECO:0000313" key="4">
    <source>
        <dbReference type="Proteomes" id="UP000243975"/>
    </source>
</evidence>
<keyword evidence="1" id="KW-0479">Metal-binding</keyword>
<dbReference type="Pfam" id="PF01546">
    <property type="entry name" value="Peptidase_M20"/>
    <property type="match status" value="1"/>
</dbReference>
<dbReference type="InterPro" id="IPR017439">
    <property type="entry name" value="Amidohydrolase"/>
</dbReference>
<dbReference type="AlphaFoldDB" id="A0A103YNB4"/>
<feature type="binding site" evidence="1">
    <location>
        <position position="337"/>
    </location>
    <ligand>
        <name>Mn(2+)</name>
        <dbReference type="ChEBI" id="CHEBI:29035"/>
        <label>2</label>
    </ligand>
</feature>
<dbReference type="OMA" id="HMTIALT"/>
<dbReference type="SUPFAM" id="SSF53187">
    <property type="entry name" value="Zn-dependent exopeptidases"/>
    <property type="match status" value="1"/>
</dbReference>
<protein>
    <submittedName>
        <fullName evidence="3">Amidohydrolase</fullName>
    </submittedName>
</protein>
<sequence length="374" mass="40602">MLAIYTIQPTPKCSDGFITKQNLAGIPSSFLKLANKTELMEYMVDIRRTLHQNSELGYEELETSKLIRTELDKIGIDYRYPVAVTGVVGFMGTGKPPFVAIRADMDALAMQVPGKMHACGHDAHVSMLLGAAKMLQQHRTIVLVFQPAEEGGGGAKKMLDEGILKNVDAIFGLHVSVRFPIGTVATRPGPLLAASGFFEAVISGKGGHAATPHHAIDPVVAASNVIISLPSLVVTVAGFEGGGASNIIPISAGVHRCNASVDFNESEKPSYPPMVNHEHLHEHFQRVASDMLGATNIVEARPLMGAEDFSFFAEAIPGYFFSVWMQNENQEKLVSGHSPYFTVNEEVLPYGAALVTRYLLEHQIETDTSFHDEF</sequence>
<dbReference type="NCBIfam" id="TIGR01891">
    <property type="entry name" value="amidohydrolases"/>
    <property type="match status" value="1"/>
</dbReference>
<comment type="caution">
    <text evidence="3">The sequence shown here is derived from an EMBL/GenBank/DDBJ whole genome shotgun (WGS) entry which is preliminary data.</text>
</comment>
<dbReference type="InterPro" id="IPR011650">
    <property type="entry name" value="Peptidase_M20_dimer"/>
</dbReference>
<reference evidence="3 4" key="1">
    <citation type="journal article" date="2016" name="Sci. Rep.">
        <title>The genome sequence of the outbreeding globe artichoke constructed de novo incorporating a phase-aware low-pass sequencing strategy of F1 progeny.</title>
        <authorList>
            <person name="Scaglione D."/>
            <person name="Reyes-Chin-Wo S."/>
            <person name="Acquadro A."/>
            <person name="Froenicke L."/>
            <person name="Portis E."/>
            <person name="Beitel C."/>
            <person name="Tirone M."/>
            <person name="Mauro R."/>
            <person name="Lo Monaco A."/>
            <person name="Mauromicale G."/>
            <person name="Faccioli P."/>
            <person name="Cattivelli L."/>
            <person name="Rieseberg L."/>
            <person name="Michelmore R."/>
            <person name="Lanteri S."/>
        </authorList>
    </citation>
    <scope>NUCLEOTIDE SEQUENCE [LARGE SCALE GENOMIC DNA]</scope>
    <source>
        <strain evidence="3">2C</strain>
    </source>
</reference>
<accession>A0A103YNB4</accession>
<dbReference type="Pfam" id="PF07687">
    <property type="entry name" value="M20_dimer"/>
    <property type="match status" value="1"/>
</dbReference>
<dbReference type="GO" id="GO:0009850">
    <property type="term" value="P:auxin metabolic process"/>
    <property type="evidence" value="ECO:0007669"/>
    <property type="project" value="TreeGrafter"/>
</dbReference>
<dbReference type="Gene3D" id="3.40.630.10">
    <property type="entry name" value="Zn peptidases"/>
    <property type="match status" value="2"/>
</dbReference>
<dbReference type="GO" id="GO:0046872">
    <property type="term" value="F:metal ion binding"/>
    <property type="evidence" value="ECO:0007669"/>
    <property type="project" value="UniProtKB-KW"/>
</dbReference>
<dbReference type="SUPFAM" id="SSF55031">
    <property type="entry name" value="Bacterial exopeptidase dimerisation domain"/>
    <property type="match status" value="1"/>
</dbReference>
<proteinExistence type="predicted"/>
<evidence type="ECO:0000256" key="1">
    <source>
        <dbReference type="PIRSR" id="PIRSR005962-1"/>
    </source>
</evidence>
<feature type="binding site" evidence="1">
    <location>
        <position position="121"/>
    </location>
    <ligand>
        <name>Mn(2+)</name>
        <dbReference type="ChEBI" id="CHEBI:29035"/>
        <label>2</label>
    </ligand>
</feature>